<evidence type="ECO:0000313" key="3">
    <source>
        <dbReference type="EMBL" id="KAK8233367.1"/>
    </source>
</evidence>
<feature type="compositionally biased region" description="Polar residues" evidence="1">
    <location>
        <begin position="96"/>
        <end position="105"/>
    </location>
</feature>
<evidence type="ECO:0000313" key="4">
    <source>
        <dbReference type="Proteomes" id="UP001492380"/>
    </source>
</evidence>
<feature type="region of interest" description="Disordered" evidence="1">
    <location>
        <begin position="96"/>
        <end position="115"/>
    </location>
</feature>
<evidence type="ECO:0000256" key="2">
    <source>
        <dbReference type="SAM" id="SignalP"/>
    </source>
</evidence>
<feature type="compositionally biased region" description="Low complexity" evidence="1">
    <location>
        <begin position="106"/>
        <end position="115"/>
    </location>
</feature>
<organism evidence="3 4">
    <name type="scientific">Phyllosticta capitalensis</name>
    <dbReference type="NCBI Taxonomy" id="121624"/>
    <lineage>
        <taxon>Eukaryota</taxon>
        <taxon>Fungi</taxon>
        <taxon>Dikarya</taxon>
        <taxon>Ascomycota</taxon>
        <taxon>Pezizomycotina</taxon>
        <taxon>Dothideomycetes</taxon>
        <taxon>Dothideomycetes incertae sedis</taxon>
        <taxon>Botryosphaeriales</taxon>
        <taxon>Phyllostictaceae</taxon>
        <taxon>Phyllosticta</taxon>
    </lineage>
</organism>
<reference evidence="3 4" key="1">
    <citation type="submission" date="2024-04" db="EMBL/GenBank/DDBJ databases">
        <title>Phyllosticta paracitricarpa is synonymous to the EU quarantine fungus P. citricarpa based on phylogenomic analyses.</title>
        <authorList>
            <consortium name="Lawrence Berkeley National Laboratory"/>
            <person name="Van Ingen-Buijs V.A."/>
            <person name="Van Westerhoven A.C."/>
            <person name="Haridas S."/>
            <person name="Skiadas P."/>
            <person name="Martin F."/>
            <person name="Groenewald J.Z."/>
            <person name="Crous P.W."/>
            <person name="Seidl M.F."/>
        </authorList>
    </citation>
    <scope>NUCLEOTIDE SEQUENCE [LARGE SCALE GENOMIC DNA]</scope>
    <source>
        <strain evidence="3 4">CBS 123374</strain>
    </source>
</reference>
<sequence>MACSPLLLLLLLLITTPPTLAQYYIDEVLCDSNSGVSSIDCAACFGPHAIYCGNDTCFDPSLGQTCCADGTYCYRGQGTSDGDGCCGSVGPGIAGSSNSPGTSSQTTAKTASPSLAPAATATTADWSCVRTDDGDACCARRGEGVRFCGGEWPTYTCFRPDKGEVCCAGGTVRACTGTGGGVKDGSNGQAACCGRDEALRPLVSGKCGGEEAGMRNRDMQGRG</sequence>
<evidence type="ECO:0000256" key="1">
    <source>
        <dbReference type="SAM" id="MobiDB-lite"/>
    </source>
</evidence>
<keyword evidence="4" id="KW-1185">Reference proteome</keyword>
<protein>
    <submittedName>
        <fullName evidence="3">Uncharacterized protein</fullName>
    </submittedName>
</protein>
<dbReference type="Proteomes" id="UP001492380">
    <property type="component" value="Unassembled WGS sequence"/>
</dbReference>
<dbReference type="EMBL" id="JBBWRZ010000006">
    <property type="protein sequence ID" value="KAK8233367.1"/>
    <property type="molecule type" value="Genomic_DNA"/>
</dbReference>
<proteinExistence type="predicted"/>
<comment type="caution">
    <text evidence="3">The sequence shown here is derived from an EMBL/GenBank/DDBJ whole genome shotgun (WGS) entry which is preliminary data.</text>
</comment>
<feature type="chain" id="PRO_5047010961" evidence="2">
    <location>
        <begin position="22"/>
        <end position="223"/>
    </location>
</feature>
<feature type="signal peptide" evidence="2">
    <location>
        <begin position="1"/>
        <end position="21"/>
    </location>
</feature>
<name>A0ABR1YMD4_9PEZI</name>
<accession>A0ABR1YMD4</accession>
<gene>
    <name evidence="3" type="ORF">HDK90DRAFT_466419</name>
</gene>
<keyword evidence="2" id="KW-0732">Signal</keyword>